<evidence type="ECO:0000313" key="2">
    <source>
        <dbReference type="Proteomes" id="UP000670092"/>
    </source>
</evidence>
<reference evidence="1 2" key="1">
    <citation type="submission" date="2021-01" db="EMBL/GenBank/DDBJ databases">
        <title>Chromosome-level genome assembly of a human fungal pathogen reveals clustering of transcriptionally co-regulated genes.</title>
        <authorList>
            <person name="Voorhies M."/>
            <person name="Cohen S."/>
            <person name="Shea T.P."/>
            <person name="Petrus S."/>
            <person name="Munoz J.F."/>
            <person name="Poplawski S."/>
            <person name="Goldman W.E."/>
            <person name="Michael T."/>
            <person name="Cuomo C.A."/>
            <person name="Sil A."/>
            <person name="Beyhan S."/>
        </authorList>
    </citation>
    <scope>NUCLEOTIDE SEQUENCE [LARGE SCALE GENOMIC DNA]</scope>
    <source>
        <strain evidence="1 2">G184AR</strain>
    </source>
</reference>
<comment type="caution">
    <text evidence="1">The sequence shown here is derived from an EMBL/GenBank/DDBJ whole genome shotgun (WGS) entry which is preliminary data.</text>
</comment>
<dbReference type="AlphaFoldDB" id="A0A8H7YJX3"/>
<proteinExistence type="predicted"/>
<dbReference type="Proteomes" id="UP000670092">
    <property type="component" value="Unassembled WGS sequence"/>
</dbReference>
<dbReference type="VEuPathDB" id="FungiDB:I7I52_05158"/>
<protein>
    <submittedName>
        <fullName evidence="1">Uncharacterized protein</fullName>
    </submittedName>
</protein>
<name>A0A8H7YJX3_AJECA</name>
<evidence type="ECO:0000313" key="1">
    <source>
        <dbReference type="EMBL" id="KAG5293740.1"/>
    </source>
</evidence>
<dbReference type="EMBL" id="JAEVHI010000004">
    <property type="protein sequence ID" value="KAG5293740.1"/>
    <property type="molecule type" value="Genomic_DNA"/>
</dbReference>
<organism evidence="1 2">
    <name type="scientific">Ajellomyces capsulatus</name>
    <name type="common">Darling's disease fungus</name>
    <name type="synonym">Histoplasma capsulatum</name>
    <dbReference type="NCBI Taxonomy" id="5037"/>
    <lineage>
        <taxon>Eukaryota</taxon>
        <taxon>Fungi</taxon>
        <taxon>Dikarya</taxon>
        <taxon>Ascomycota</taxon>
        <taxon>Pezizomycotina</taxon>
        <taxon>Eurotiomycetes</taxon>
        <taxon>Eurotiomycetidae</taxon>
        <taxon>Onygenales</taxon>
        <taxon>Ajellomycetaceae</taxon>
        <taxon>Histoplasma</taxon>
    </lineage>
</organism>
<sequence>MGRESSCSGTFTRIFRICSYKLQLALMEMGATIYNEPPCINPCECNIRKSLNDPRFQSPHNWKGGNIAIRSVTKVVSRGDGRIARMSPIRALNNEFVEENGD</sequence>
<gene>
    <name evidence="1" type="ORF">I7I52_05158</name>
</gene>
<accession>A0A8H7YJX3</accession>